<reference evidence="1 2" key="1">
    <citation type="submission" date="2016-10" db="EMBL/GenBank/DDBJ databases">
        <authorList>
            <person name="de Groot N.N."/>
        </authorList>
    </citation>
    <scope>NUCLEOTIDE SEQUENCE [LARGE SCALE GENOMIC DNA]</scope>
    <source>
        <strain evidence="1 2">CPCC 100156</strain>
    </source>
</reference>
<organism evidence="1 2">
    <name type="scientific">Belnapia rosea</name>
    <dbReference type="NCBI Taxonomy" id="938405"/>
    <lineage>
        <taxon>Bacteria</taxon>
        <taxon>Pseudomonadati</taxon>
        <taxon>Pseudomonadota</taxon>
        <taxon>Alphaproteobacteria</taxon>
        <taxon>Acetobacterales</taxon>
        <taxon>Roseomonadaceae</taxon>
        <taxon>Belnapia</taxon>
    </lineage>
</organism>
<dbReference type="EMBL" id="FMZX01000001">
    <property type="protein sequence ID" value="SDC33239.1"/>
    <property type="molecule type" value="Genomic_DNA"/>
</dbReference>
<accession>A0A1G6KQ71</accession>
<proteinExistence type="predicted"/>
<dbReference type="STRING" id="938405.SAMN02927895_00905"/>
<dbReference type="RefSeq" id="WP_090660295.1">
    <property type="nucleotide sequence ID" value="NZ_FMZX01000001.1"/>
</dbReference>
<evidence type="ECO:0000313" key="1">
    <source>
        <dbReference type="EMBL" id="SDC33239.1"/>
    </source>
</evidence>
<evidence type="ECO:0000313" key="2">
    <source>
        <dbReference type="Proteomes" id="UP000198925"/>
    </source>
</evidence>
<keyword evidence="2" id="KW-1185">Reference proteome</keyword>
<protein>
    <submittedName>
        <fullName evidence="1">Uncharacterized conserved protein</fullName>
    </submittedName>
</protein>
<name>A0A1G6KQ71_9PROT</name>
<gene>
    <name evidence="1" type="ORF">SAMN04487779_1001605</name>
</gene>
<dbReference type="AlphaFoldDB" id="A0A1G6KQ71"/>
<sequence length="156" mass="16509">MRRRHVLAALAATGTTHGASGQPAGRPLLRVWRDPNCGCCTGWVEHMRAAGFQVEDNLVASAAPVRRMLGIPSDLLSCHAGLIEGYALEGHVPAQAVLRLLGERPAGLRGLAVPAMPTGSPGMEVPGEPDDTYDVVAFDGTGGRRAYMRFRGSRPV</sequence>
<dbReference type="Proteomes" id="UP000198925">
    <property type="component" value="Unassembled WGS sequence"/>
</dbReference>
<dbReference type="InterPro" id="IPR007332">
    <property type="entry name" value="DUF411"/>
</dbReference>
<dbReference type="Pfam" id="PF04214">
    <property type="entry name" value="DUF411"/>
    <property type="match status" value="1"/>
</dbReference>